<dbReference type="GO" id="GO:0061665">
    <property type="term" value="F:SUMO ligase activity"/>
    <property type="evidence" value="ECO:0007669"/>
    <property type="project" value="TreeGrafter"/>
</dbReference>
<evidence type="ECO:0000259" key="12">
    <source>
        <dbReference type="PROSITE" id="PS50800"/>
    </source>
</evidence>
<feature type="compositionally biased region" description="Basic and acidic residues" evidence="11">
    <location>
        <begin position="417"/>
        <end position="427"/>
    </location>
</feature>
<evidence type="ECO:0000256" key="3">
    <source>
        <dbReference type="ARBA" id="ARBA00005383"/>
    </source>
</evidence>
<keyword evidence="6 10" id="KW-0863">Zinc-finger</keyword>
<dbReference type="Pfam" id="PF14324">
    <property type="entry name" value="PINIT"/>
    <property type="match status" value="1"/>
</dbReference>
<keyword evidence="5" id="KW-0479">Metal-binding</keyword>
<evidence type="ECO:0000256" key="7">
    <source>
        <dbReference type="ARBA" id="ARBA00022786"/>
    </source>
</evidence>
<dbReference type="InterPro" id="IPR023321">
    <property type="entry name" value="PINIT"/>
</dbReference>
<dbReference type="FunFam" id="1.10.720.30:FF:000001">
    <property type="entry name" value="E3 SUMO-protein ligase PIAS2 isoform 1"/>
    <property type="match status" value="1"/>
</dbReference>
<dbReference type="AlphaFoldDB" id="A0AAD9QT51"/>
<keyword evidence="9" id="KW-0539">Nucleus</keyword>
<gene>
    <name evidence="15" type="ORF">P5673_008667</name>
</gene>
<dbReference type="InterPro" id="IPR013083">
    <property type="entry name" value="Znf_RING/FYVE/PHD"/>
</dbReference>
<evidence type="ECO:0000256" key="8">
    <source>
        <dbReference type="ARBA" id="ARBA00022833"/>
    </source>
</evidence>
<evidence type="ECO:0000256" key="5">
    <source>
        <dbReference type="ARBA" id="ARBA00022723"/>
    </source>
</evidence>
<dbReference type="GO" id="GO:0000785">
    <property type="term" value="C:chromatin"/>
    <property type="evidence" value="ECO:0007669"/>
    <property type="project" value="TreeGrafter"/>
</dbReference>
<comment type="caution">
    <text evidence="15">The sequence shown here is derived from an EMBL/GenBank/DDBJ whole genome shotgun (WGS) entry which is preliminary data.</text>
</comment>
<feature type="domain" description="PINIT" evidence="14">
    <location>
        <begin position="100"/>
        <end position="270"/>
    </location>
</feature>
<dbReference type="PROSITE" id="PS51044">
    <property type="entry name" value="ZF_SP_RING"/>
    <property type="match status" value="1"/>
</dbReference>
<dbReference type="PANTHER" id="PTHR10782:SF94">
    <property type="entry name" value="SUPPRESSOR OF VARIEGATION 2-10, ISOFORM I"/>
    <property type="match status" value="1"/>
</dbReference>
<dbReference type="InterPro" id="IPR004181">
    <property type="entry name" value="Znf_MIZ"/>
</dbReference>
<feature type="region of interest" description="Disordered" evidence="11">
    <location>
        <begin position="81"/>
        <end position="105"/>
    </location>
</feature>
<feature type="non-terminal residue" evidence="15">
    <location>
        <position position="524"/>
    </location>
</feature>
<comment type="subcellular location">
    <subcellularLocation>
        <location evidence="1">Nucleus</location>
    </subcellularLocation>
</comment>
<comment type="similarity">
    <text evidence="3">Belongs to the PIAS family.</text>
</comment>
<dbReference type="InterPro" id="IPR003034">
    <property type="entry name" value="SAP_dom"/>
</dbReference>
<feature type="compositionally biased region" description="Low complexity" evidence="11">
    <location>
        <begin position="87"/>
        <end position="97"/>
    </location>
</feature>
<feature type="compositionally biased region" description="Polar residues" evidence="11">
    <location>
        <begin position="404"/>
        <end position="415"/>
    </location>
</feature>
<dbReference type="Pfam" id="PF02891">
    <property type="entry name" value="zf-MIZ"/>
    <property type="match status" value="1"/>
</dbReference>
<feature type="domain" description="SP-RING-type" evidence="13">
    <location>
        <begin position="283"/>
        <end position="364"/>
    </location>
</feature>
<organism evidence="15 16">
    <name type="scientific">Acropora cervicornis</name>
    <name type="common">Staghorn coral</name>
    <dbReference type="NCBI Taxonomy" id="6130"/>
    <lineage>
        <taxon>Eukaryota</taxon>
        <taxon>Metazoa</taxon>
        <taxon>Cnidaria</taxon>
        <taxon>Anthozoa</taxon>
        <taxon>Hexacorallia</taxon>
        <taxon>Scleractinia</taxon>
        <taxon>Astrocoeniina</taxon>
        <taxon>Acroporidae</taxon>
        <taxon>Acropora</taxon>
    </lineage>
</organism>
<sequence>MDEIAELRHMLMSFRVSELQSLLGFAGRSKSGRKHELMGRALQMLKGEGSHNVKKKLRELYERRCGPRKVVVPTQPRTAIQPRTVIPQQQPSQQPRPAINSDTTGVPVHPDVRLSHLPFFEHIDDLVRPTSLVSRGMSQFQEAWVMFHLTPSQVQLISNSRDNRPNFWNEFTVQIQLRFCLFETSCEQEDNFPSSLCIKVNGKICPLPGFTSQNCNPNAECKRPSKPINITPSCRLSPTRHVVTAKLVRAVTSSCLIQRLKSHGYRNPDHSRALIKEKLAHDPDSEVATTSLRVSLLCPLGKTRMTLPCRAITCNHLQCFDGALYLQMNERKTTWICPVCDKKAPFDKLVLDGLFKEILESSANCNEICFYENGLWRPINDQETESKKAISALLSPTVVASDRSPSSKVKVQAASQEPERKHEKDVQIIDLTEDSDTDSDGEESDQGETDYDDAHTGSNTSRANISSNVVGSMSGVKTPPMLNSMLYGNTNTSMPGSAHAPSSLLNPNFFPPPQIDFPCQGIVA</sequence>
<evidence type="ECO:0000256" key="4">
    <source>
        <dbReference type="ARBA" id="ARBA00022679"/>
    </source>
</evidence>
<evidence type="ECO:0000313" key="15">
    <source>
        <dbReference type="EMBL" id="KAK2566907.1"/>
    </source>
</evidence>
<reference evidence="15" key="1">
    <citation type="journal article" date="2023" name="G3 (Bethesda)">
        <title>Whole genome assembly and annotation of the endangered Caribbean coral Acropora cervicornis.</title>
        <authorList>
            <person name="Selwyn J.D."/>
            <person name="Vollmer S.V."/>
        </authorList>
    </citation>
    <scope>NUCLEOTIDE SEQUENCE</scope>
    <source>
        <strain evidence="15">K2</strain>
    </source>
</reference>
<feature type="domain" description="SAP" evidence="12">
    <location>
        <begin position="11"/>
        <end position="45"/>
    </location>
</feature>
<feature type="region of interest" description="Disordered" evidence="11">
    <location>
        <begin position="404"/>
        <end position="475"/>
    </location>
</feature>
<dbReference type="GO" id="GO:0016874">
    <property type="term" value="F:ligase activity"/>
    <property type="evidence" value="ECO:0007669"/>
    <property type="project" value="UniProtKB-KW"/>
</dbReference>
<dbReference type="Gene3D" id="1.10.720.30">
    <property type="entry name" value="SAP domain"/>
    <property type="match status" value="1"/>
</dbReference>
<evidence type="ECO:0000256" key="2">
    <source>
        <dbReference type="ARBA" id="ARBA00004718"/>
    </source>
</evidence>
<reference evidence="15" key="2">
    <citation type="journal article" date="2023" name="Science">
        <title>Genomic signatures of disease resistance in endangered staghorn corals.</title>
        <authorList>
            <person name="Vollmer S.V."/>
            <person name="Selwyn J.D."/>
            <person name="Despard B.A."/>
            <person name="Roesel C.L."/>
        </authorList>
    </citation>
    <scope>NUCLEOTIDE SEQUENCE</scope>
    <source>
        <strain evidence="15">K2</strain>
    </source>
</reference>
<dbReference type="InterPro" id="IPR038654">
    <property type="entry name" value="PINIT_sf"/>
</dbReference>
<dbReference type="PROSITE" id="PS51466">
    <property type="entry name" value="PINIT"/>
    <property type="match status" value="1"/>
</dbReference>
<dbReference type="Proteomes" id="UP001249851">
    <property type="component" value="Unassembled WGS sequence"/>
</dbReference>
<keyword evidence="16" id="KW-1185">Reference proteome</keyword>
<dbReference type="FunFam" id="2.60.120.780:FF:000001">
    <property type="entry name" value="E3 SUMO-protein ligase PIAS2 isoform X1"/>
    <property type="match status" value="1"/>
</dbReference>
<evidence type="ECO:0000256" key="1">
    <source>
        <dbReference type="ARBA" id="ARBA00004123"/>
    </source>
</evidence>
<dbReference type="GO" id="GO:0006357">
    <property type="term" value="P:regulation of transcription by RNA polymerase II"/>
    <property type="evidence" value="ECO:0007669"/>
    <property type="project" value="TreeGrafter"/>
</dbReference>
<evidence type="ECO:0000256" key="10">
    <source>
        <dbReference type="PROSITE-ProRule" id="PRU00452"/>
    </source>
</evidence>
<evidence type="ECO:0000256" key="6">
    <source>
        <dbReference type="ARBA" id="ARBA00022771"/>
    </source>
</evidence>
<dbReference type="GO" id="GO:0005634">
    <property type="term" value="C:nucleus"/>
    <property type="evidence" value="ECO:0007669"/>
    <property type="project" value="UniProtKB-SubCell"/>
</dbReference>
<dbReference type="SUPFAM" id="SSF68906">
    <property type="entry name" value="SAP domain"/>
    <property type="match status" value="1"/>
</dbReference>
<keyword evidence="8" id="KW-0862">Zinc</keyword>
<name>A0AAD9QT51_ACRCE</name>
<dbReference type="PANTHER" id="PTHR10782">
    <property type="entry name" value="ZINC FINGER MIZ DOMAIN-CONTAINING PROTEIN"/>
    <property type="match status" value="1"/>
</dbReference>
<dbReference type="GO" id="GO:0008270">
    <property type="term" value="F:zinc ion binding"/>
    <property type="evidence" value="ECO:0007669"/>
    <property type="project" value="UniProtKB-KW"/>
</dbReference>
<evidence type="ECO:0000256" key="9">
    <source>
        <dbReference type="ARBA" id="ARBA00023242"/>
    </source>
</evidence>
<dbReference type="Pfam" id="PF02037">
    <property type="entry name" value="SAP"/>
    <property type="match status" value="1"/>
</dbReference>
<feature type="compositionally biased region" description="Polar residues" evidence="11">
    <location>
        <begin position="456"/>
        <end position="471"/>
    </location>
</feature>
<dbReference type="EMBL" id="JARQWQ010000015">
    <property type="protein sequence ID" value="KAK2566907.1"/>
    <property type="molecule type" value="Genomic_DNA"/>
</dbReference>
<dbReference type="SMART" id="SM00513">
    <property type="entry name" value="SAP"/>
    <property type="match status" value="1"/>
</dbReference>
<comment type="pathway">
    <text evidence="2">Protein modification; protein sumoylation.</text>
</comment>
<dbReference type="PROSITE" id="PS50800">
    <property type="entry name" value="SAP"/>
    <property type="match status" value="1"/>
</dbReference>
<evidence type="ECO:0000313" key="16">
    <source>
        <dbReference type="Proteomes" id="UP001249851"/>
    </source>
</evidence>
<dbReference type="InterPro" id="IPR036361">
    <property type="entry name" value="SAP_dom_sf"/>
</dbReference>
<protein>
    <submittedName>
        <fullName evidence="15">E3 SUMO-protein ligase PIAS3</fullName>
    </submittedName>
</protein>
<proteinExistence type="inferred from homology"/>
<feature type="compositionally biased region" description="Acidic residues" evidence="11">
    <location>
        <begin position="431"/>
        <end position="451"/>
    </location>
</feature>
<dbReference type="Gene3D" id="2.60.120.780">
    <property type="entry name" value="PINIT domain"/>
    <property type="match status" value="1"/>
</dbReference>
<dbReference type="GO" id="GO:0003712">
    <property type="term" value="F:transcription coregulator activity"/>
    <property type="evidence" value="ECO:0007669"/>
    <property type="project" value="TreeGrafter"/>
</dbReference>
<dbReference type="Gene3D" id="3.30.40.10">
    <property type="entry name" value="Zinc/RING finger domain, C3HC4 (zinc finger)"/>
    <property type="match status" value="1"/>
</dbReference>
<keyword evidence="4" id="KW-0808">Transferase</keyword>
<evidence type="ECO:0000259" key="14">
    <source>
        <dbReference type="PROSITE" id="PS51466"/>
    </source>
</evidence>
<keyword evidence="7" id="KW-0833">Ubl conjugation pathway</keyword>
<accession>A0AAD9QT51</accession>
<keyword evidence="15" id="KW-0436">Ligase</keyword>
<dbReference type="GO" id="GO:0016925">
    <property type="term" value="P:protein sumoylation"/>
    <property type="evidence" value="ECO:0007669"/>
    <property type="project" value="TreeGrafter"/>
</dbReference>
<evidence type="ECO:0000256" key="11">
    <source>
        <dbReference type="SAM" id="MobiDB-lite"/>
    </source>
</evidence>
<evidence type="ECO:0000259" key="13">
    <source>
        <dbReference type="PROSITE" id="PS51044"/>
    </source>
</evidence>